<dbReference type="Pfam" id="PF01638">
    <property type="entry name" value="HxlR"/>
    <property type="match status" value="1"/>
</dbReference>
<evidence type="ECO:0000313" key="6">
    <source>
        <dbReference type="Proteomes" id="UP000603200"/>
    </source>
</evidence>
<sequence>MLVKVLTEAHPTERGFAELRRAMPGISNKMLSQTLRNLALDGLVLRRVEPSIPPRTYYSLTPLGLSLDAPLAAVRAWAEANMATIDDARRNATVGEAAG</sequence>
<evidence type="ECO:0000259" key="4">
    <source>
        <dbReference type="PROSITE" id="PS51118"/>
    </source>
</evidence>
<dbReference type="InterPro" id="IPR036390">
    <property type="entry name" value="WH_DNA-bd_sf"/>
</dbReference>
<dbReference type="EMBL" id="BOMN01000065">
    <property type="protein sequence ID" value="GIE22036.1"/>
    <property type="molecule type" value="Genomic_DNA"/>
</dbReference>
<reference evidence="5 6" key="1">
    <citation type="submission" date="2021-01" db="EMBL/GenBank/DDBJ databases">
        <title>Whole genome shotgun sequence of Actinoplanes humidus NBRC 14915.</title>
        <authorList>
            <person name="Komaki H."/>
            <person name="Tamura T."/>
        </authorList>
    </citation>
    <scope>NUCLEOTIDE SEQUENCE [LARGE SCALE GENOMIC DNA]</scope>
    <source>
        <strain evidence="5 6">NBRC 14915</strain>
    </source>
</reference>
<comment type="caution">
    <text evidence="5">The sequence shown here is derived from an EMBL/GenBank/DDBJ whole genome shotgun (WGS) entry which is preliminary data.</text>
</comment>
<proteinExistence type="predicted"/>
<keyword evidence="1" id="KW-0805">Transcription regulation</keyword>
<keyword evidence="6" id="KW-1185">Reference proteome</keyword>
<protein>
    <recommendedName>
        <fullName evidence="4">HTH hxlR-type domain-containing protein</fullName>
    </recommendedName>
</protein>
<gene>
    <name evidence="5" type="ORF">Ahu01nite_051380</name>
</gene>
<keyword evidence="3" id="KW-0804">Transcription</keyword>
<evidence type="ECO:0000256" key="1">
    <source>
        <dbReference type="ARBA" id="ARBA00023015"/>
    </source>
</evidence>
<dbReference type="SUPFAM" id="SSF46785">
    <property type="entry name" value="Winged helix' DNA-binding domain"/>
    <property type="match status" value="1"/>
</dbReference>
<organism evidence="5 6">
    <name type="scientific">Winogradskya humida</name>
    <dbReference type="NCBI Taxonomy" id="113566"/>
    <lineage>
        <taxon>Bacteria</taxon>
        <taxon>Bacillati</taxon>
        <taxon>Actinomycetota</taxon>
        <taxon>Actinomycetes</taxon>
        <taxon>Micromonosporales</taxon>
        <taxon>Micromonosporaceae</taxon>
        <taxon>Winogradskya</taxon>
    </lineage>
</organism>
<dbReference type="PROSITE" id="PS51118">
    <property type="entry name" value="HTH_HXLR"/>
    <property type="match status" value="1"/>
</dbReference>
<evidence type="ECO:0000313" key="5">
    <source>
        <dbReference type="EMBL" id="GIE22036.1"/>
    </source>
</evidence>
<keyword evidence="2" id="KW-0238">DNA-binding</keyword>
<dbReference type="Gene3D" id="1.10.10.10">
    <property type="entry name" value="Winged helix-like DNA-binding domain superfamily/Winged helix DNA-binding domain"/>
    <property type="match status" value="1"/>
</dbReference>
<dbReference type="PANTHER" id="PTHR33204:SF37">
    <property type="entry name" value="HTH-TYPE TRANSCRIPTIONAL REGULATOR YODB"/>
    <property type="match status" value="1"/>
</dbReference>
<dbReference type="Proteomes" id="UP000603200">
    <property type="component" value="Unassembled WGS sequence"/>
</dbReference>
<dbReference type="PANTHER" id="PTHR33204">
    <property type="entry name" value="TRANSCRIPTIONAL REGULATOR, MARR FAMILY"/>
    <property type="match status" value="1"/>
</dbReference>
<evidence type="ECO:0000256" key="2">
    <source>
        <dbReference type="ARBA" id="ARBA00023125"/>
    </source>
</evidence>
<accession>A0ABQ3ZTW3</accession>
<feature type="domain" description="HTH hxlR-type" evidence="4">
    <location>
        <begin position="1"/>
        <end position="86"/>
    </location>
</feature>
<evidence type="ECO:0000256" key="3">
    <source>
        <dbReference type="ARBA" id="ARBA00023163"/>
    </source>
</evidence>
<dbReference type="InterPro" id="IPR002577">
    <property type="entry name" value="HTH_HxlR"/>
</dbReference>
<dbReference type="InterPro" id="IPR036388">
    <property type="entry name" value="WH-like_DNA-bd_sf"/>
</dbReference>
<name>A0ABQ3ZTW3_9ACTN</name>